<evidence type="ECO:0000256" key="1">
    <source>
        <dbReference type="ARBA" id="ARBA00004651"/>
    </source>
</evidence>
<keyword evidence="5 6" id="KW-0472">Membrane</keyword>
<evidence type="ECO:0000256" key="4">
    <source>
        <dbReference type="ARBA" id="ARBA00022989"/>
    </source>
</evidence>
<name>A0A975JG60_9RHOB</name>
<sequence length="705" mass="74000">MGLIARFESVMAGQRGALFGWVPVCLAIGVGLYFALPVEPSILALCTAAAALIGAGVVAPRIGEGARPLFIAGVLILAGGVIAAGRAHHVAGPVLEFRYYGAIEGRVVAVDRSQSDALRLTLDRVRLDRVTPDRTPARVRISLHGDRSQDARAEPGSAIMITGHLSPPSGPVEPGGFDFQRHAWFARLGAVGYARSPLMAAGGSVDGMRVGRVRAAASQRITTALPGDIGGFASAITTGDRSAISQDALEDLRASNLAHLLAISGLHMGLMSGVVFAALRLLLAAIPRVALRWPTRAIAAGGALIVAAGYLALSGGNVATQRAFIMVAVALCALMIGRRAISLRAVAIAAVIVLILRPETLFSPGFQMSFAATTALVAVFGLIRDRGWRLGPAWIQPAVAVFISSAVAGLATAPVAAAHFNAIAQYGLIANLASVPLMGVLVMPAALLAAVLSPLGLEWIGLEIMGLGLRWILFVAGLVADLPDGRRFVPSPDPLVLPLFALGSLLLMLWVGRMRWAGGVVVAASFVLWAQTDRPDLLIDAEGKLVGLMTPEGRALSRDRAGGFVARNWLENDGERIAQDVAAARWQAPPGVAHLTGKRAAAAFVGCRAGELVISNTVLEAQDLPCHAHDPKRLRTTGAVAYRLGPDKKWILHATARGAAGERLWTRWEGQRKTQRLTFTALRERFLGAGAPTGQIALRNNTGEP</sequence>
<evidence type="ECO:0000259" key="8">
    <source>
        <dbReference type="Pfam" id="PF13567"/>
    </source>
</evidence>
<evidence type="ECO:0000256" key="2">
    <source>
        <dbReference type="ARBA" id="ARBA00022475"/>
    </source>
</evidence>
<evidence type="ECO:0000256" key="6">
    <source>
        <dbReference type="SAM" id="Phobius"/>
    </source>
</evidence>
<feature type="transmembrane region" description="Helical" evidence="6">
    <location>
        <begin position="257"/>
        <end position="283"/>
    </location>
</feature>
<dbReference type="AlphaFoldDB" id="A0A975JG60"/>
<dbReference type="Pfam" id="PF13567">
    <property type="entry name" value="DUF4131"/>
    <property type="match status" value="1"/>
</dbReference>
<dbReference type="GO" id="GO:0005886">
    <property type="term" value="C:plasma membrane"/>
    <property type="evidence" value="ECO:0007669"/>
    <property type="project" value="UniProtKB-SubCell"/>
</dbReference>
<feature type="transmembrane region" description="Helical" evidence="6">
    <location>
        <begin position="42"/>
        <end position="62"/>
    </location>
</feature>
<protein>
    <submittedName>
        <fullName evidence="9">ComEC/Rec2 family competence protein</fullName>
    </submittedName>
</protein>
<keyword evidence="2" id="KW-1003">Cell membrane</keyword>
<evidence type="ECO:0000259" key="7">
    <source>
        <dbReference type="Pfam" id="PF03772"/>
    </source>
</evidence>
<proteinExistence type="predicted"/>
<feature type="transmembrane region" description="Helical" evidence="6">
    <location>
        <begin position="16"/>
        <end position="36"/>
    </location>
</feature>
<feature type="domain" description="DUF4131" evidence="8">
    <location>
        <begin position="41"/>
        <end position="196"/>
    </location>
</feature>
<accession>A0A975JG60</accession>
<feature type="transmembrane region" description="Helical" evidence="6">
    <location>
        <begin position="364"/>
        <end position="383"/>
    </location>
</feature>
<keyword evidence="4 6" id="KW-1133">Transmembrane helix</keyword>
<evidence type="ECO:0000313" key="9">
    <source>
        <dbReference type="EMBL" id="QUJ77848.1"/>
    </source>
</evidence>
<dbReference type="Pfam" id="PF03772">
    <property type="entry name" value="Competence"/>
    <property type="match status" value="1"/>
</dbReference>
<feature type="transmembrane region" description="Helical" evidence="6">
    <location>
        <begin position="495"/>
        <end position="512"/>
    </location>
</feature>
<evidence type="ECO:0000256" key="3">
    <source>
        <dbReference type="ARBA" id="ARBA00022692"/>
    </source>
</evidence>
<dbReference type="PANTHER" id="PTHR30619">
    <property type="entry name" value="DNA INTERNALIZATION/COMPETENCE PROTEIN COMEC/REC2"/>
    <property type="match status" value="1"/>
</dbReference>
<feature type="transmembrane region" description="Helical" evidence="6">
    <location>
        <begin position="295"/>
        <end position="313"/>
    </location>
</feature>
<dbReference type="InterPro" id="IPR025405">
    <property type="entry name" value="DUF4131"/>
</dbReference>
<feature type="domain" description="ComEC/Rec2-related protein" evidence="7">
    <location>
        <begin position="237"/>
        <end position="513"/>
    </location>
</feature>
<feature type="transmembrane region" description="Helical" evidence="6">
    <location>
        <begin position="428"/>
        <end position="452"/>
    </location>
</feature>
<dbReference type="EMBL" id="CP073581">
    <property type="protein sequence ID" value="QUJ77848.1"/>
    <property type="molecule type" value="Genomic_DNA"/>
</dbReference>
<dbReference type="InterPro" id="IPR004477">
    <property type="entry name" value="ComEC_N"/>
</dbReference>
<comment type="subcellular location">
    <subcellularLocation>
        <location evidence="1">Cell membrane</location>
        <topology evidence="1">Multi-pass membrane protein</topology>
    </subcellularLocation>
</comment>
<evidence type="ECO:0000256" key="5">
    <source>
        <dbReference type="ARBA" id="ARBA00023136"/>
    </source>
</evidence>
<dbReference type="Proteomes" id="UP000683291">
    <property type="component" value="Chromosome 1"/>
</dbReference>
<organism evidence="9 10">
    <name type="scientific">Sulfitobacter albidus</name>
    <dbReference type="NCBI Taxonomy" id="2829501"/>
    <lineage>
        <taxon>Bacteria</taxon>
        <taxon>Pseudomonadati</taxon>
        <taxon>Pseudomonadota</taxon>
        <taxon>Alphaproteobacteria</taxon>
        <taxon>Rhodobacterales</taxon>
        <taxon>Roseobacteraceae</taxon>
        <taxon>Sulfitobacter</taxon>
    </lineage>
</organism>
<keyword evidence="10" id="KW-1185">Reference proteome</keyword>
<gene>
    <name evidence="9" type="ORF">KDD17_07915</name>
</gene>
<dbReference type="RefSeq" id="WP_212706041.1">
    <property type="nucleotide sequence ID" value="NZ_CP073581.1"/>
</dbReference>
<dbReference type="NCBIfam" id="TIGR00360">
    <property type="entry name" value="ComEC_N-term"/>
    <property type="match status" value="1"/>
</dbReference>
<feature type="transmembrane region" description="Helical" evidence="6">
    <location>
        <begin position="69"/>
        <end position="87"/>
    </location>
</feature>
<feature type="transmembrane region" description="Helical" evidence="6">
    <location>
        <begin position="341"/>
        <end position="358"/>
    </location>
</feature>
<feature type="transmembrane region" description="Helical" evidence="6">
    <location>
        <begin position="459"/>
        <end position="480"/>
    </location>
</feature>
<feature type="transmembrane region" description="Helical" evidence="6">
    <location>
        <begin position="395"/>
        <end position="416"/>
    </location>
</feature>
<reference evidence="9" key="1">
    <citation type="submission" date="2021-04" db="EMBL/GenBank/DDBJ databases">
        <title>Complete genome sequence for Sulfitobacter sp. strain JK7-1.</title>
        <authorList>
            <person name="Park S.-J."/>
        </authorList>
    </citation>
    <scope>NUCLEOTIDE SEQUENCE</scope>
    <source>
        <strain evidence="9">JK7-1</strain>
    </source>
</reference>
<dbReference type="PANTHER" id="PTHR30619:SF1">
    <property type="entry name" value="RECOMBINATION PROTEIN 2"/>
    <property type="match status" value="1"/>
</dbReference>
<keyword evidence="3 6" id="KW-0812">Transmembrane</keyword>
<dbReference type="InterPro" id="IPR052159">
    <property type="entry name" value="Competence_DNA_uptake"/>
</dbReference>
<evidence type="ECO:0000313" key="10">
    <source>
        <dbReference type="Proteomes" id="UP000683291"/>
    </source>
</evidence>
<dbReference type="KEGG" id="sual:KDD17_07915"/>